<feature type="compositionally biased region" description="Pro residues" evidence="2">
    <location>
        <begin position="156"/>
        <end position="165"/>
    </location>
</feature>
<protein>
    <submittedName>
        <fullName evidence="5">MYB DNA-binding domain-containing protein</fullName>
    </submittedName>
</protein>
<dbReference type="SUPFAM" id="SSF46689">
    <property type="entry name" value="Homeodomain-like"/>
    <property type="match status" value="2"/>
</dbReference>
<dbReference type="OrthoDB" id="608866at2759"/>
<dbReference type="GO" id="GO:0003677">
    <property type="term" value="F:DNA binding"/>
    <property type="evidence" value="ECO:0007669"/>
    <property type="project" value="UniProtKB-KW"/>
</dbReference>
<dbReference type="InterPro" id="IPR001005">
    <property type="entry name" value="SANT/Myb"/>
</dbReference>
<reference evidence="5" key="1">
    <citation type="journal article" date="2021" name="Nat. Commun.">
        <title>Genetic determinants of endophytism in the Arabidopsis root mycobiome.</title>
        <authorList>
            <person name="Mesny F."/>
            <person name="Miyauchi S."/>
            <person name="Thiergart T."/>
            <person name="Pickel B."/>
            <person name="Atanasova L."/>
            <person name="Karlsson M."/>
            <person name="Huettel B."/>
            <person name="Barry K.W."/>
            <person name="Haridas S."/>
            <person name="Chen C."/>
            <person name="Bauer D."/>
            <person name="Andreopoulos W."/>
            <person name="Pangilinan J."/>
            <person name="LaButti K."/>
            <person name="Riley R."/>
            <person name="Lipzen A."/>
            <person name="Clum A."/>
            <person name="Drula E."/>
            <person name="Henrissat B."/>
            <person name="Kohler A."/>
            <person name="Grigoriev I.V."/>
            <person name="Martin F.M."/>
            <person name="Hacquard S."/>
        </authorList>
    </citation>
    <scope>NUCLEOTIDE SEQUENCE</scope>
    <source>
        <strain evidence="5">MPI-SDFR-AT-0117</strain>
    </source>
</reference>
<organism evidence="5 6">
    <name type="scientific">Plectosphaerella plurivora</name>
    <dbReference type="NCBI Taxonomy" id="936078"/>
    <lineage>
        <taxon>Eukaryota</taxon>
        <taxon>Fungi</taxon>
        <taxon>Dikarya</taxon>
        <taxon>Ascomycota</taxon>
        <taxon>Pezizomycotina</taxon>
        <taxon>Sordariomycetes</taxon>
        <taxon>Hypocreomycetidae</taxon>
        <taxon>Glomerellales</taxon>
        <taxon>Plectosphaerellaceae</taxon>
        <taxon>Plectosphaerella</taxon>
    </lineage>
</organism>
<evidence type="ECO:0000259" key="3">
    <source>
        <dbReference type="PROSITE" id="PS50090"/>
    </source>
</evidence>
<dbReference type="SMART" id="SM00717">
    <property type="entry name" value="SANT"/>
    <property type="match status" value="2"/>
</dbReference>
<feature type="compositionally biased region" description="Basic and acidic residues" evidence="2">
    <location>
        <begin position="333"/>
        <end position="351"/>
    </location>
</feature>
<feature type="domain" description="HTH myb-type" evidence="4">
    <location>
        <begin position="232"/>
        <end position="291"/>
    </location>
</feature>
<dbReference type="AlphaFoldDB" id="A0A9P8VP46"/>
<dbReference type="InterPro" id="IPR052450">
    <property type="entry name" value="TRBD-Containing_Protein"/>
</dbReference>
<dbReference type="Gene3D" id="1.10.10.60">
    <property type="entry name" value="Homeodomain-like"/>
    <property type="match status" value="2"/>
</dbReference>
<dbReference type="PROSITE" id="PS50090">
    <property type="entry name" value="MYB_LIKE"/>
    <property type="match status" value="1"/>
</dbReference>
<name>A0A9P8VP46_9PEZI</name>
<dbReference type="InterPro" id="IPR009057">
    <property type="entry name" value="Homeodomain-like_sf"/>
</dbReference>
<dbReference type="Pfam" id="PF00249">
    <property type="entry name" value="Myb_DNA-binding"/>
    <property type="match status" value="1"/>
</dbReference>
<feature type="compositionally biased region" description="Basic residues" evidence="2">
    <location>
        <begin position="228"/>
        <end position="238"/>
    </location>
</feature>
<feature type="region of interest" description="Disordered" evidence="2">
    <location>
        <begin position="333"/>
        <end position="361"/>
    </location>
</feature>
<dbReference type="CDD" id="cd11660">
    <property type="entry name" value="SANT_TRF"/>
    <property type="match status" value="2"/>
</dbReference>
<dbReference type="InterPro" id="IPR017930">
    <property type="entry name" value="Myb_dom"/>
</dbReference>
<dbReference type="Proteomes" id="UP000770015">
    <property type="component" value="Unassembled WGS sequence"/>
</dbReference>
<proteinExistence type="predicted"/>
<evidence type="ECO:0000313" key="6">
    <source>
        <dbReference type="Proteomes" id="UP000770015"/>
    </source>
</evidence>
<dbReference type="PANTHER" id="PTHR46734:SF1">
    <property type="entry name" value="TELOMERIC REPEAT-BINDING FACTOR 1"/>
    <property type="match status" value="1"/>
</dbReference>
<sequence>MAFIEPRLIHLLNDATTPHLGHTDLPPFAEAFPGTPGRPLHLEPIAGLQDDQLGHQQHIATYPLPGVLDDGLPLRDFQRDVDLIQERGVLGSAPRIPLRMLLGASGPIATTLPSTRTPEEPPQPIDDSVSKKRHIALASKDDILHLPQPVKKQKPAPQPLLPSMPPIINGLHEPPPNAALFPPISSNEFDDTEQATARGTVRDYQTSPIEDKPSEAAPAKAQKSTPGKTRKKAMKPRRKWSEEETKHLLLGVNRHGVGKWTDILADTDFCFNSRTAGDLKDRFRTCCPNELRKKSTDANAAAAYDSLPTPPAEPRARARTGLLSENILIEDDRIHTTEQPRNTHADSDAGAKTKKSRAHRKKMEDLAELGIHGPFKKSHRRERKPFSEQDDARILEGLAKYGPAWTKIQRDPSLSLTGRQPTDLRDRVRNKYPDVYQQIEKGLVPVKEGKTGGSTGLSFIPTNMAGVPLSQPQPTASTAMDAPLPQANRWRMDAGESSQPFELTEPAHGSFLGNTSEMDISRLLQDDNQIAHLPVRQFPGTTSDALSM</sequence>
<comment type="caution">
    <text evidence="5">The sequence shown here is derived from an EMBL/GenBank/DDBJ whole genome shotgun (WGS) entry which is preliminary data.</text>
</comment>
<dbReference type="EMBL" id="JAGSXJ010000001">
    <property type="protein sequence ID" value="KAH6697064.1"/>
    <property type="molecule type" value="Genomic_DNA"/>
</dbReference>
<accession>A0A9P8VP46</accession>
<feature type="region of interest" description="Disordered" evidence="2">
    <location>
        <begin position="109"/>
        <end position="241"/>
    </location>
</feature>
<evidence type="ECO:0000256" key="1">
    <source>
        <dbReference type="ARBA" id="ARBA00023242"/>
    </source>
</evidence>
<evidence type="ECO:0000259" key="4">
    <source>
        <dbReference type="PROSITE" id="PS51294"/>
    </source>
</evidence>
<feature type="compositionally biased region" description="Basic residues" evidence="2">
    <location>
        <begin position="352"/>
        <end position="361"/>
    </location>
</feature>
<keyword evidence="6" id="KW-1185">Reference proteome</keyword>
<dbReference type="PANTHER" id="PTHR46734">
    <property type="entry name" value="TELOMERIC REPEAT-BINDING FACTOR 1 TERF1"/>
    <property type="match status" value="1"/>
</dbReference>
<keyword evidence="5" id="KW-0238">DNA-binding</keyword>
<dbReference type="PROSITE" id="PS51294">
    <property type="entry name" value="HTH_MYB"/>
    <property type="match status" value="1"/>
</dbReference>
<feature type="domain" description="Myb-like" evidence="3">
    <location>
        <begin position="232"/>
        <end position="285"/>
    </location>
</feature>
<evidence type="ECO:0000256" key="2">
    <source>
        <dbReference type="SAM" id="MobiDB-lite"/>
    </source>
</evidence>
<evidence type="ECO:0000313" key="5">
    <source>
        <dbReference type="EMBL" id="KAH6697064.1"/>
    </source>
</evidence>
<gene>
    <name evidence="5" type="ORF">F5X68DRAFT_196614</name>
</gene>
<keyword evidence="1" id="KW-0539">Nucleus</keyword>